<dbReference type="PANTHER" id="PTHR36303:SF1">
    <property type="entry name" value="2',3'-CYCLIC-NUCLEOTIDE 2'-PHOSPHODIESTERASE"/>
    <property type="match status" value="1"/>
</dbReference>
<reference evidence="9" key="1">
    <citation type="submission" date="2011-12" db="EMBL/GenBank/DDBJ databases">
        <title>The complete genome of chromosome of Sulfobacillus acidophilus DSM 10332.</title>
        <authorList>
            <person name="Lucas S."/>
            <person name="Han J."/>
            <person name="Lapidus A."/>
            <person name="Bruce D."/>
            <person name="Goodwin L."/>
            <person name="Pitluck S."/>
            <person name="Peters L."/>
            <person name="Kyrpides N."/>
            <person name="Mavromatis K."/>
            <person name="Ivanova N."/>
            <person name="Mikhailova N."/>
            <person name="Chertkov O."/>
            <person name="Saunders E."/>
            <person name="Detter J.C."/>
            <person name="Tapia R."/>
            <person name="Han C."/>
            <person name="Land M."/>
            <person name="Hauser L."/>
            <person name="Markowitz V."/>
            <person name="Cheng J.-F."/>
            <person name="Hugenholtz P."/>
            <person name="Woyke T."/>
            <person name="Wu D."/>
            <person name="Pukall R."/>
            <person name="Gehrich-Schroeter G."/>
            <person name="Schneider S."/>
            <person name="Klenk H.-P."/>
            <person name="Eisen J.A."/>
        </authorList>
    </citation>
    <scope>NUCLEOTIDE SEQUENCE [LARGE SCALE GENOMIC DNA]</scope>
    <source>
        <strain evidence="9">ATCC 700253 / DSM 10332 / NAL</strain>
    </source>
</reference>
<dbReference type="FunFam" id="3.60.21.10:FF:000016">
    <property type="entry name" value="Putative metallophosphoesterase"/>
    <property type="match status" value="1"/>
</dbReference>
<dbReference type="STRING" id="679936.Sulac_1853"/>
<feature type="binding site" evidence="7">
    <location>
        <position position="67"/>
    </location>
    <ligand>
        <name>Fe cation</name>
        <dbReference type="ChEBI" id="CHEBI:24875"/>
        <label>2</label>
    </ligand>
</feature>
<feature type="active site" description="Proton donor" evidence="6">
    <location>
        <position position="68"/>
    </location>
</feature>
<accession>G8U0P3</accession>
<reference evidence="8 9" key="2">
    <citation type="journal article" date="2012" name="Stand. Genomic Sci.">
        <title>Complete genome sequence of the moderately thermophilic mineral-sulfide-oxidizing firmicute Sulfobacillus acidophilus type strain (NAL(T)).</title>
        <authorList>
            <person name="Anderson I."/>
            <person name="Chertkov O."/>
            <person name="Chen A."/>
            <person name="Saunders E."/>
            <person name="Lapidus A."/>
            <person name="Nolan M."/>
            <person name="Lucas S."/>
            <person name="Hammon N."/>
            <person name="Deshpande S."/>
            <person name="Cheng J.F."/>
            <person name="Han C."/>
            <person name="Tapia R."/>
            <person name="Goodwin L.A."/>
            <person name="Pitluck S."/>
            <person name="Liolios K."/>
            <person name="Pagani I."/>
            <person name="Ivanova N."/>
            <person name="Mikhailova N."/>
            <person name="Pati A."/>
            <person name="Palaniappan K."/>
            <person name="Land M."/>
            <person name="Pan C."/>
            <person name="Rohde M."/>
            <person name="Pukall R."/>
            <person name="Goker M."/>
            <person name="Detter J.C."/>
            <person name="Woyke T."/>
            <person name="Bristow J."/>
            <person name="Eisen J.A."/>
            <person name="Markowitz V."/>
            <person name="Hugenholtz P."/>
            <person name="Kyrpides N.C."/>
            <person name="Klenk H.P."/>
            <person name="Mavromatis K."/>
        </authorList>
    </citation>
    <scope>NUCLEOTIDE SEQUENCE [LARGE SCALE GENOMIC DNA]</scope>
    <source>
        <strain evidence="9">ATCC 700253 / DSM 10332 / NAL</strain>
    </source>
</reference>
<dbReference type="Pfam" id="PF13277">
    <property type="entry name" value="YmdB"/>
    <property type="match status" value="1"/>
</dbReference>
<dbReference type="NCBIfam" id="TIGR00282">
    <property type="entry name" value="TIGR00282 family metallophosphoesterase"/>
    <property type="match status" value="1"/>
</dbReference>
<dbReference type="KEGG" id="sap:Sulac_1853"/>
<dbReference type="GO" id="GO:0046872">
    <property type="term" value="F:metal ion binding"/>
    <property type="evidence" value="ECO:0007669"/>
    <property type="project" value="UniProtKB-KW"/>
</dbReference>
<dbReference type="InterPro" id="IPR029052">
    <property type="entry name" value="Metallo-depent_PP-like"/>
</dbReference>
<evidence type="ECO:0000256" key="1">
    <source>
        <dbReference type="ARBA" id="ARBA00001965"/>
    </source>
</evidence>
<evidence type="ECO:0000256" key="3">
    <source>
        <dbReference type="ARBA" id="ARBA00022801"/>
    </source>
</evidence>
<comment type="similarity">
    <text evidence="5">Belongs to the YmdB-like family.</text>
</comment>
<dbReference type="GO" id="GO:0004113">
    <property type="term" value="F:2',3'-cyclic-nucleotide 3'-phosphodiesterase activity"/>
    <property type="evidence" value="ECO:0007669"/>
    <property type="project" value="TreeGrafter"/>
</dbReference>
<evidence type="ECO:0000313" key="8">
    <source>
        <dbReference type="EMBL" id="AEW05346.1"/>
    </source>
</evidence>
<dbReference type="CDD" id="cd07382">
    <property type="entry name" value="MPP_DR1281"/>
    <property type="match status" value="1"/>
</dbReference>
<organism evidence="8 9">
    <name type="scientific">Sulfobacillus acidophilus (strain ATCC 700253 / DSM 10332 / NAL)</name>
    <dbReference type="NCBI Taxonomy" id="679936"/>
    <lineage>
        <taxon>Bacteria</taxon>
        <taxon>Bacillati</taxon>
        <taxon>Bacillota</taxon>
        <taxon>Clostridia</taxon>
        <taxon>Eubacteriales</taxon>
        <taxon>Clostridiales Family XVII. Incertae Sedis</taxon>
        <taxon>Sulfobacillus</taxon>
    </lineage>
</organism>
<dbReference type="InterPro" id="IPR005235">
    <property type="entry name" value="YmdB-like"/>
</dbReference>
<evidence type="ECO:0000313" key="9">
    <source>
        <dbReference type="Proteomes" id="UP000005439"/>
    </source>
</evidence>
<keyword evidence="9" id="KW-1185">Reference proteome</keyword>
<feature type="binding site" evidence="7">
    <location>
        <position position="39"/>
    </location>
    <ligand>
        <name>Fe cation</name>
        <dbReference type="ChEBI" id="CHEBI:24875"/>
        <label>1</label>
    </ligand>
</feature>
<keyword evidence="2 7" id="KW-0479">Metal-binding</keyword>
<dbReference type="Gene3D" id="3.60.21.10">
    <property type="match status" value="1"/>
</dbReference>
<dbReference type="Proteomes" id="UP000005439">
    <property type="component" value="Chromosome"/>
</dbReference>
<keyword evidence="4" id="KW-0408">Iron</keyword>
<feature type="binding site" evidence="7">
    <location>
        <position position="8"/>
    </location>
    <ligand>
        <name>Fe cation</name>
        <dbReference type="ChEBI" id="CHEBI:24875"/>
        <label>1</label>
    </ligand>
</feature>
<feature type="binding site" evidence="7">
    <location>
        <position position="40"/>
    </location>
    <ligand>
        <name>Fe cation</name>
        <dbReference type="ChEBI" id="CHEBI:24875"/>
        <label>1</label>
    </ligand>
</feature>
<dbReference type="EMBL" id="CP003179">
    <property type="protein sequence ID" value="AEW05346.1"/>
    <property type="molecule type" value="Genomic_DNA"/>
</dbReference>
<feature type="binding site" evidence="7">
    <location>
        <position position="151"/>
    </location>
    <ligand>
        <name>Fe cation</name>
        <dbReference type="ChEBI" id="CHEBI:24875"/>
        <label>2</label>
    </ligand>
</feature>
<evidence type="ECO:0008006" key="10">
    <source>
        <dbReference type="Google" id="ProtNLM"/>
    </source>
</evidence>
<gene>
    <name evidence="8" type="ordered locus">Sulac_1853</name>
</gene>
<evidence type="ECO:0000256" key="2">
    <source>
        <dbReference type="ARBA" id="ARBA00022723"/>
    </source>
</evidence>
<keyword evidence="3" id="KW-0378">Hydrolase</keyword>
<dbReference type="AlphaFoldDB" id="G8U0P3"/>
<dbReference type="PANTHER" id="PTHR36303">
    <property type="entry name" value="2',3'-CYCLIC-NUCLEOTIDE 2'-PHOSPHODIESTERASE"/>
    <property type="match status" value="1"/>
</dbReference>
<sequence length="259" mass="28258">MRILLIGDIVGKTGRRLVREHLARLKRETPLDLVVANGENAAGGNGLTHDIMDELLSAGVHVLTSGNHIFDKKEIFQFIDDVPHLLRPLNLPPGTPGHGYVVVSPGGIPVVVVSLAGRAFMPFQYDDPFRTMDGLLSSLPEQSRIVVVDFHAETTSEKAALAWYLDGRVSIVVGTHTHVQTADERILPQGTAFLTDLGMTGPRDSVIGVQTELVIKKLTTQMPVRFETAHGAGQFGGLLVDVDPETGRSLQVERIFYRE</sequence>
<evidence type="ECO:0000256" key="6">
    <source>
        <dbReference type="PIRSR" id="PIRSR004789-50"/>
    </source>
</evidence>
<evidence type="ECO:0000256" key="7">
    <source>
        <dbReference type="PIRSR" id="PIRSR004789-51"/>
    </source>
</evidence>
<feature type="binding site" evidence="7">
    <location>
        <position position="39"/>
    </location>
    <ligand>
        <name>Fe cation</name>
        <dbReference type="ChEBI" id="CHEBI:24875"/>
        <label>2</label>
    </ligand>
</feature>
<dbReference type="PATRIC" id="fig|679936.5.peg.1919"/>
<feature type="binding site" evidence="7">
    <location>
        <position position="178"/>
    </location>
    <ligand>
        <name>Fe cation</name>
        <dbReference type="ChEBI" id="CHEBI:24875"/>
        <label>1</label>
    </ligand>
</feature>
<comment type="cofactor">
    <cofactor evidence="1">
        <name>Fe(3+)</name>
        <dbReference type="ChEBI" id="CHEBI:29034"/>
    </cofactor>
</comment>
<protein>
    <recommendedName>
        <fullName evidence="10">TIGR00282 family metallophosphoesterase</fullName>
    </recommendedName>
</protein>
<evidence type="ECO:0000256" key="4">
    <source>
        <dbReference type="ARBA" id="ARBA00023004"/>
    </source>
</evidence>
<evidence type="ECO:0000256" key="5">
    <source>
        <dbReference type="ARBA" id="ARBA00061401"/>
    </source>
</evidence>
<proteinExistence type="inferred from homology"/>
<name>G8U0P3_SULAD</name>
<dbReference type="PIRSF" id="PIRSF004789">
    <property type="entry name" value="DR1281"/>
    <property type="match status" value="1"/>
</dbReference>
<dbReference type="SUPFAM" id="SSF56300">
    <property type="entry name" value="Metallo-dependent phosphatases"/>
    <property type="match status" value="1"/>
</dbReference>
<dbReference type="HOGENOM" id="CLU_068238_0_0_9"/>
<feature type="binding site" evidence="7">
    <location>
        <position position="176"/>
    </location>
    <ligand>
        <name>Fe cation</name>
        <dbReference type="ChEBI" id="CHEBI:24875"/>
        <label>2</label>
    </ligand>
</feature>